<dbReference type="AlphaFoldDB" id="A0A7Y9LFN3"/>
<keyword evidence="2" id="KW-0808">Transferase</keyword>
<evidence type="ECO:0000259" key="1">
    <source>
        <dbReference type="Pfam" id="PF13302"/>
    </source>
</evidence>
<protein>
    <submittedName>
        <fullName evidence="2">RimJ/RimL family protein N-acetyltransferase</fullName>
    </submittedName>
</protein>
<dbReference type="GO" id="GO:0016747">
    <property type="term" value="F:acyltransferase activity, transferring groups other than amino-acyl groups"/>
    <property type="evidence" value="ECO:0007669"/>
    <property type="project" value="InterPro"/>
</dbReference>
<sequence length="224" mass="24264">MNESLNDLDLLRREIRLLWGVDDHGREAEPPRAAVPDPDPNRTEPPAELLLIKDRLDATTPTEITGCVSYLIDPARTVPVPPELALHRSGEPVPPDLAALRPDPEWEPDEWADLLAGRLGPWAFGITDGRIAAICHTPRDADGAAEAGVWTHPDHRGRGYAAAVTAAWAEVAAATRPLLYYSHLFDNAASRSVAGKIGARPLGRIWQLRNVGSSATTLATPDVH</sequence>
<reference evidence="2 3" key="1">
    <citation type="submission" date="2020-07" db="EMBL/GenBank/DDBJ databases">
        <title>Sequencing the genomes of 1000 actinobacteria strains.</title>
        <authorList>
            <person name="Klenk H.-P."/>
        </authorList>
    </citation>
    <scope>NUCLEOTIDE SEQUENCE [LARGE SCALE GENOMIC DNA]</scope>
    <source>
        <strain evidence="2 3">DSM 22083</strain>
    </source>
</reference>
<name>A0A7Y9LFN3_9ACTN</name>
<evidence type="ECO:0000313" key="2">
    <source>
        <dbReference type="EMBL" id="NYE75028.1"/>
    </source>
</evidence>
<dbReference type="Gene3D" id="3.40.630.30">
    <property type="match status" value="1"/>
</dbReference>
<dbReference type="InterPro" id="IPR000182">
    <property type="entry name" value="GNAT_dom"/>
</dbReference>
<accession>A0A7Y9LFN3</accession>
<dbReference type="Proteomes" id="UP000569914">
    <property type="component" value="Unassembled WGS sequence"/>
</dbReference>
<feature type="domain" description="N-acetyltransferase" evidence="1">
    <location>
        <begin position="121"/>
        <end position="200"/>
    </location>
</feature>
<evidence type="ECO:0000313" key="3">
    <source>
        <dbReference type="Proteomes" id="UP000569914"/>
    </source>
</evidence>
<keyword evidence="3" id="KW-1185">Reference proteome</keyword>
<dbReference type="Pfam" id="PF13302">
    <property type="entry name" value="Acetyltransf_3"/>
    <property type="match status" value="1"/>
</dbReference>
<comment type="caution">
    <text evidence="2">The sequence shown here is derived from an EMBL/GenBank/DDBJ whole genome shotgun (WGS) entry which is preliminary data.</text>
</comment>
<dbReference type="InterPro" id="IPR016181">
    <property type="entry name" value="Acyl_CoA_acyltransferase"/>
</dbReference>
<gene>
    <name evidence="2" type="ORF">BKA15_006357</name>
</gene>
<dbReference type="SUPFAM" id="SSF55729">
    <property type="entry name" value="Acyl-CoA N-acyltransferases (Nat)"/>
    <property type="match status" value="1"/>
</dbReference>
<proteinExistence type="predicted"/>
<organism evidence="2 3">
    <name type="scientific">Microlunatus parietis</name>
    <dbReference type="NCBI Taxonomy" id="682979"/>
    <lineage>
        <taxon>Bacteria</taxon>
        <taxon>Bacillati</taxon>
        <taxon>Actinomycetota</taxon>
        <taxon>Actinomycetes</taxon>
        <taxon>Propionibacteriales</taxon>
        <taxon>Propionibacteriaceae</taxon>
        <taxon>Microlunatus</taxon>
    </lineage>
</organism>
<dbReference type="EMBL" id="JACCBU010000001">
    <property type="protein sequence ID" value="NYE75028.1"/>
    <property type="molecule type" value="Genomic_DNA"/>
</dbReference>
<dbReference type="RefSeq" id="WP_179757604.1">
    <property type="nucleotide sequence ID" value="NZ_JACCBU010000001.1"/>
</dbReference>